<dbReference type="Gene3D" id="3.40.309.10">
    <property type="entry name" value="Aldehyde Dehydrogenase, Chain A, domain 2"/>
    <property type="match status" value="1"/>
</dbReference>
<dbReference type="EMBL" id="JAWPEI010000002">
    <property type="protein sequence ID" value="KAK4733807.1"/>
    <property type="molecule type" value="Genomic_DNA"/>
</dbReference>
<keyword evidence="2" id="KW-0560">Oxidoreductase</keyword>
<dbReference type="Pfam" id="PF00171">
    <property type="entry name" value="Aldedh"/>
    <property type="match status" value="1"/>
</dbReference>
<evidence type="ECO:0000259" key="4">
    <source>
        <dbReference type="Pfam" id="PF00171"/>
    </source>
</evidence>
<evidence type="ECO:0000256" key="3">
    <source>
        <dbReference type="ARBA" id="ARBA00023027"/>
    </source>
</evidence>
<dbReference type="GO" id="GO:0004029">
    <property type="term" value="F:aldehyde dehydrogenase (NAD+) activity"/>
    <property type="evidence" value="ECO:0007669"/>
    <property type="project" value="InterPro"/>
</dbReference>
<keyword evidence="3" id="KW-0520">NAD</keyword>
<proteinExistence type="inferred from homology"/>
<organism evidence="5 6">
    <name type="scientific">Solanum pinnatisectum</name>
    <name type="common">tansyleaf nightshade</name>
    <dbReference type="NCBI Taxonomy" id="50273"/>
    <lineage>
        <taxon>Eukaryota</taxon>
        <taxon>Viridiplantae</taxon>
        <taxon>Streptophyta</taxon>
        <taxon>Embryophyta</taxon>
        <taxon>Tracheophyta</taxon>
        <taxon>Spermatophyta</taxon>
        <taxon>Magnoliopsida</taxon>
        <taxon>eudicotyledons</taxon>
        <taxon>Gunneridae</taxon>
        <taxon>Pentapetalae</taxon>
        <taxon>asterids</taxon>
        <taxon>lamiids</taxon>
        <taxon>Solanales</taxon>
        <taxon>Solanaceae</taxon>
        <taxon>Solanoideae</taxon>
        <taxon>Solaneae</taxon>
        <taxon>Solanum</taxon>
    </lineage>
</organism>
<dbReference type="Proteomes" id="UP001311915">
    <property type="component" value="Unassembled WGS sequence"/>
</dbReference>
<reference evidence="5 6" key="1">
    <citation type="submission" date="2023-10" db="EMBL/GenBank/DDBJ databases">
        <title>Genome-Wide Identification Analysis in wild type Solanum Pinnatisectum Reveals Some Genes Defensing Phytophthora Infestans.</title>
        <authorList>
            <person name="Sun C."/>
        </authorList>
    </citation>
    <scope>NUCLEOTIDE SEQUENCE [LARGE SCALE GENOMIC DNA]</scope>
    <source>
        <strain evidence="5">LQN</strain>
        <tissue evidence="5">Leaf</tissue>
    </source>
</reference>
<evidence type="ECO:0000313" key="5">
    <source>
        <dbReference type="EMBL" id="KAK4733807.1"/>
    </source>
</evidence>
<dbReference type="GO" id="GO:0140662">
    <property type="term" value="F:ATP-dependent protein folding chaperone"/>
    <property type="evidence" value="ECO:0007669"/>
    <property type="project" value="InterPro"/>
</dbReference>
<dbReference type="GO" id="GO:0005524">
    <property type="term" value="F:ATP binding"/>
    <property type="evidence" value="ECO:0007669"/>
    <property type="project" value="UniProtKB-KW"/>
</dbReference>
<accession>A0AAV9M7G4</accession>
<feature type="domain" description="Aldehyde dehydrogenase" evidence="4">
    <location>
        <begin position="45"/>
        <end position="116"/>
    </location>
</feature>
<sequence>MAHNRGVNLLDLWMKIEVKLNINANGILSVTSIDKGTGKKQDIAITSASTLPKDILIGGSVVESEDNFVHPTIAEIVKEKLFVAVLYVMKFKTFEEAVEINNSVPQGCDCGIVNVNIPTNEAEIGGVFGGEKGTGGSYYT</sequence>
<dbReference type="SUPFAM" id="SSF53720">
    <property type="entry name" value="ALDH-like"/>
    <property type="match status" value="1"/>
</dbReference>
<gene>
    <name evidence="5" type="ORF">R3W88_008068</name>
</gene>
<dbReference type="InterPro" id="IPR016161">
    <property type="entry name" value="Ald_DH/histidinol_DH"/>
</dbReference>
<dbReference type="SUPFAM" id="SSF100920">
    <property type="entry name" value="Heat shock protein 70kD (HSP70), peptide-binding domain"/>
    <property type="match status" value="1"/>
</dbReference>
<evidence type="ECO:0000313" key="6">
    <source>
        <dbReference type="Proteomes" id="UP001311915"/>
    </source>
</evidence>
<comment type="similarity">
    <text evidence="1">Belongs to the aldehyde dehydrogenase family.</text>
</comment>
<keyword evidence="6" id="KW-1185">Reference proteome</keyword>
<dbReference type="PANTHER" id="PTHR43521">
    <property type="entry name" value="ALPHA-AMINOADIPIC SEMIALDEHYDE DEHYDROGENASE"/>
    <property type="match status" value="1"/>
</dbReference>
<dbReference type="InterPro" id="IPR029047">
    <property type="entry name" value="HSP70_peptide-bd_sf"/>
</dbReference>
<evidence type="ECO:0000256" key="1">
    <source>
        <dbReference type="ARBA" id="ARBA00009986"/>
    </source>
</evidence>
<dbReference type="PANTHER" id="PTHR43521:SF1">
    <property type="entry name" value="ALPHA-AMINOADIPIC SEMIALDEHYDE DEHYDROGENASE"/>
    <property type="match status" value="1"/>
</dbReference>
<protein>
    <recommendedName>
        <fullName evidence="4">Aldehyde dehydrogenase domain-containing protein</fullName>
    </recommendedName>
</protein>
<name>A0AAV9M7G4_9SOLN</name>
<dbReference type="InterPro" id="IPR015590">
    <property type="entry name" value="Aldehyde_DH_dom"/>
</dbReference>
<dbReference type="InterPro" id="IPR044638">
    <property type="entry name" value="ALDH7A1-like"/>
</dbReference>
<dbReference type="InterPro" id="IPR016163">
    <property type="entry name" value="Ald_DH_C"/>
</dbReference>
<comment type="caution">
    <text evidence="5">The sequence shown here is derived from an EMBL/GenBank/DDBJ whole genome shotgun (WGS) entry which is preliminary data.</text>
</comment>
<dbReference type="AlphaFoldDB" id="A0AAV9M7G4"/>
<evidence type="ECO:0000256" key="2">
    <source>
        <dbReference type="ARBA" id="ARBA00023002"/>
    </source>
</evidence>